<evidence type="ECO:0000313" key="1">
    <source>
        <dbReference type="EMBL" id="GAA0859432.1"/>
    </source>
</evidence>
<evidence type="ECO:0008006" key="3">
    <source>
        <dbReference type="Google" id="ProtNLM"/>
    </source>
</evidence>
<organism evidence="1 2">
    <name type="scientific">Aliiglaciecola litoralis</name>
    <dbReference type="NCBI Taxonomy" id="582857"/>
    <lineage>
        <taxon>Bacteria</taxon>
        <taxon>Pseudomonadati</taxon>
        <taxon>Pseudomonadota</taxon>
        <taxon>Gammaproteobacteria</taxon>
        <taxon>Alteromonadales</taxon>
        <taxon>Alteromonadaceae</taxon>
        <taxon>Aliiglaciecola</taxon>
    </lineage>
</organism>
<comment type="caution">
    <text evidence="1">The sequence shown here is derived from an EMBL/GenBank/DDBJ whole genome shotgun (WGS) entry which is preliminary data.</text>
</comment>
<proteinExistence type="predicted"/>
<keyword evidence="2" id="KW-1185">Reference proteome</keyword>
<dbReference type="RefSeq" id="WP_343861957.1">
    <property type="nucleotide sequence ID" value="NZ_BAAAFD010000011.1"/>
</dbReference>
<evidence type="ECO:0000313" key="2">
    <source>
        <dbReference type="Proteomes" id="UP001500359"/>
    </source>
</evidence>
<dbReference type="Proteomes" id="UP001500359">
    <property type="component" value="Unassembled WGS sequence"/>
</dbReference>
<name>A0ABP3X5W5_9ALTE</name>
<gene>
    <name evidence="1" type="ORF">GCM10009114_32890</name>
</gene>
<protein>
    <recommendedName>
        <fullName evidence="3">PEP-CTERM protein-sorting domain-containing protein</fullName>
    </recommendedName>
</protein>
<reference evidence="2" key="1">
    <citation type="journal article" date="2019" name="Int. J. Syst. Evol. Microbiol.">
        <title>The Global Catalogue of Microorganisms (GCM) 10K type strain sequencing project: providing services to taxonomists for standard genome sequencing and annotation.</title>
        <authorList>
            <consortium name="The Broad Institute Genomics Platform"/>
            <consortium name="The Broad Institute Genome Sequencing Center for Infectious Disease"/>
            <person name="Wu L."/>
            <person name="Ma J."/>
        </authorList>
    </citation>
    <scope>NUCLEOTIDE SEQUENCE [LARGE SCALE GENOMIC DNA]</scope>
    <source>
        <strain evidence="2">JCM 15896</strain>
    </source>
</reference>
<dbReference type="EMBL" id="BAAAFD010000011">
    <property type="protein sequence ID" value="GAA0859432.1"/>
    <property type="molecule type" value="Genomic_DNA"/>
</dbReference>
<accession>A0ABP3X5W5</accession>
<sequence length="323" mass="34553">MKILIFTATILNFAWCNFVIALPISAFSGVDVSNNFVVAGGVPLPPELDSRFTAGVFSDFGESELNAPDAIPFEDSAVTIAGFNEANPTIYYQTSSATRNLGVEGAVTSSNHSLYTIRQSSDVTEHAESSEASSLASLSSEVYETLASSFVNSTRRFSFTNNDQNAITFALQGIFEMNIFSLASGANAFTESFALLDLFFESSNSLDIQFADIEPFILNEDSDGAESMVSIDREINVANTGHLSMTGYASASDGDAFGTSRMAYVLGITLQAGETITMAQRTRHTTLAEINLPAQVSSPATFTLILLGIIGLCARRPCKDTYG</sequence>